<dbReference type="AlphaFoldDB" id="A0A251V4X2"/>
<evidence type="ECO:0000313" key="4">
    <source>
        <dbReference type="Proteomes" id="UP000215914"/>
    </source>
</evidence>
<dbReference type="InParanoid" id="A0A251V4X2"/>
<feature type="region of interest" description="Disordered" evidence="1">
    <location>
        <begin position="1"/>
        <end position="21"/>
    </location>
</feature>
<sequence length="55" mass="6304">MPLVTSMVKKPIKGDPHPRSEHKNCRTLIYRHHCHHQHGILHCSLIQNSPSMGTN</sequence>
<accession>A0A251V4X2</accession>
<protein>
    <submittedName>
        <fullName evidence="3">Uncharacterized protein</fullName>
    </submittedName>
</protein>
<evidence type="ECO:0000256" key="1">
    <source>
        <dbReference type="SAM" id="MobiDB-lite"/>
    </source>
</evidence>
<gene>
    <name evidence="3" type="ORF">HannXRQ_Chr03g0063511</name>
    <name evidence="2" type="ORF">HanXRQr2_Chr03g0091561</name>
</gene>
<reference evidence="2" key="3">
    <citation type="submission" date="2020-06" db="EMBL/GenBank/DDBJ databases">
        <title>Helianthus annuus Genome sequencing and assembly Release 2.</title>
        <authorList>
            <person name="Gouzy J."/>
            <person name="Langlade N."/>
            <person name="Munos S."/>
        </authorList>
    </citation>
    <scope>NUCLEOTIDE SEQUENCE</scope>
    <source>
        <tissue evidence="2">Leaves</tissue>
    </source>
</reference>
<dbReference type="EMBL" id="CM007892">
    <property type="protein sequence ID" value="OTG30349.1"/>
    <property type="molecule type" value="Genomic_DNA"/>
</dbReference>
<feature type="compositionally biased region" description="Basic and acidic residues" evidence="1">
    <location>
        <begin position="12"/>
        <end position="21"/>
    </location>
</feature>
<dbReference type="Proteomes" id="UP000215914">
    <property type="component" value="Chromosome 3"/>
</dbReference>
<dbReference type="Gramene" id="mRNA:HanXRQr2_Chr03g0091561">
    <property type="protein sequence ID" value="mRNA:HanXRQr2_Chr03g0091561"/>
    <property type="gene ID" value="HanXRQr2_Chr03g0091561"/>
</dbReference>
<proteinExistence type="predicted"/>
<organism evidence="3 4">
    <name type="scientific">Helianthus annuus</name>
    <name type="common">Common sunflower</name>
    <dbReference type="NCBI Taxonomy" id="4232"/>
    <lineage>
        <taxon>Eukaryota</taxon>
        <taxon>Viridiplantae</taxon>
        <taxon>Streptophyta</taxon>
        <taxon>Embryophyta</taxon>
        <taxon>Tracheophyta</taxon>
        <taxon>Spermatophyta</taxon>
        <taxon>Magnoliopsida</taxon>
        <taxon>eudicotyledons</taxon>
        <taxon>Gunneridae</taxon>
        <taxon>Pentapetalae</taxon>
        <taxon>asterids</taxon>
        <taxon>campanulids</taxon>
        <taxon>Asterales</taxon>
        <taxon>Asteraceae</taxon>
        <taxon>Asteroideae</taxon>
        <taxon>Heliantheae alliance</taxon>
        <taxon>Heliantheae</taxon>
        <taxon>Helianthus</taxon>
    </lineage>
</organism>
<name>A0A251V4X2_HELAN</name>
<reference evidence="2 4" key="1">
    <citation type="journal article" date="2017" name="Nature">
        <title>The sunflower genome provides insights into oil metabolism, flowering and Asterid evolution.</title>
        <authorList>
            <person name="Badouin H."/>
            <person name="Gouzy J."/>
            <person name="Grassa C.J."/>
            <person name="Murat F."/>
            <person name="Staton S.E."/>
            <person name="Cottret L."/>
            <person name="Lelandais-Briere C."/>
            <person name="Owens G.L."/>
            <person name="Carrere S."/>
            <person name="Mayjonade B."/>
            <person name="Legrand L."/>
            <person name="Gill N."/>
            <person name="Kane N.C."/>
            <person name="Bowers J.E."/>
            <person name="Hubner S."/>
            <person name="Bellec A."/>
            <person name="Berard A."/>
            <person name="Berges H."/>
            <person name="Blanchet N."/>
            <person name="Boniface M.C."/>
            <person name="Brunel D."/>
            <person name="Catrice O."/>
            <person name="Chaidir N."/>
            <person name="Claudel C."/>
            <person name="Donnadieu C."/>
            <person name="Faraut T."/>
            <person name="Fievet G."/>
            <person name="Helmstetter N."/>
            <person name="King M."/>
            <person name="Knapp S.J."/>
            <person name="Lai Z."/>
            <person name="Le Paslier M.C."/>
            <person name="Lippi Y."/>
            <person name="Lorenzon L."/>
            <person name="Mandel J.R."/>
            <person name="Marage G."/>
            <person name="Marchand G."/>
            <person name="Marquand E."/>
            <person name="Bret-Mestries E."/>
            <person name="Morien E."/>
            <person name="Nambeesan S."/>
            <person name="Nguyen T."/>
            <person name="Pegot-Espagnet P."/>
            <person name="Pouilly N."/>
            <person name="Raftis F."/>
            <person name="Sallet E."/>
            <person name="Schiex T."/>
            <person name="Thomas J."/>
            <person name="Vandecasteele C."/>
            <person name="Vares D."/>
            <person name="Vear F."/>
            <person name="Vautrin S."/>
            <person name="Crespi M."/>
            <person name="Mangin B."/>
            <person name="Burke J.M."/>
            <person name="Salse J."/>
            <person name="Munos S."/>
            <person name="Vincourt P."/>
            <person name="Rieseberg L.H."/>
            <person name="Langlade N.B."/>
        </authorList>
    </citation>
    <scope>NUCLEOTIDE SEQUENCE [LARGE SCALE GENOMIC DNA]</scope>
    <source>
        <strain evidence="4">cv. SF193</strain>
        <tissue evidence="2">Leaves</tissue>
    </source>
</reference>
<evidence type="ECO:0000313" key="2">
    <source>
        <dbReference type="EMBL" id="KAF5812873.1"/>
    </source>
</evidence>
<reference evidence="3" key="2">
    <citation type="submission" date="2017-02" db="EMBL/GenBank/DDBJ databases">
        <title>Sunflower complete genome.</title>
        <authorList>
            <person name="Langlade N."/>
            <person name="Munos S."/>
        </authorList>
    </citation>
    <scope>NUCLEOTIDE SEQUENCE [LARGE SCALE GENOMIC DNA]</scope>
    <source>
        <tissue evidence="3">Leaves</tissue>
    </source>
</reference>
<dbReference type="EMBL" id="MNCJ02000318">
    <property type="protein sequence ID" value="KAF5812873.1"/>
    <property type="molecule type" value="Genomic_DNA"/>
</dbReference>
<keyword evidence="4" id="KW-1185">Reference proteome</keyword>
<evidence type="ECO:0000313" key="3">
    <source>
        <dbReference type="EMBL" id="OTG30349.1"/>
    </source>
</evidence>